<evidence type="ECO:0000313" key="6">
    <source>
        <dbReference type="EMBL" id="MFC1403996.1"/>
    </source>
</evidence>
<dbReference type="Pfam" id="PF17668">
    <property type="entry name" value="Acetyltransf_17"/>
    <property type="match status" value="1"/>
</dbReference>
<proteinExistence type="inferred from homology"/>
<dbReference type="Proteomes" id="UP001592528">
    <property type="component" value="Unassembled WGS sequence"/>
</dbReference>
<dbReference type="InterPro" id="IPR022902">
    <property type="entry name" value="NAcTrfase_Eis"/>
</dbReference>
<feature type="active site" description="Proton donor" evidence="4">
    <location>
        <position position="135"/>
    </location>
</feature>
<dbReference type="InterPro" id="IPR016181">
    <property type="entry name" value="Acyl_CoA_acyltransferase"/>
</dbReference>
<name>A0ABV6URB3_9ACTN</name>
<feature type="binding site" evidence="4">
    <location>
        <begin position="94"/>
        <end position="96"/>
    </location>
    <ligand>
        <name>acetyl-CoA</name>
        <dbReference type="ChEBI" id="CHEBI:57288"/>
    </ligand>
</feature>
<comment type="caution">
    <text evidence="4">Lacks conserved residue(s) required for the propagation of feature annotation.</text>
</comment>
<comment type="similarity">
    <text evidence="1 4">Belongs to the acetyltransferase Eis family.</text>
</comment>
<keyword evidence="2 4" id="KW-0808">Transferase</keyword>
<evidence type="ECO:0000313" key="7">
    <source>
        <dbReference type="Proteomes" id="UP001592528"/>
    </source>
</evidence>
<dbReference type="Gene3D" id="3.30.1050.10">
    <property type="entry name" value="SCP2 sterol-binding domain"/>
    <property type="match status" value="1"/>
</dbReference>
<feature type="active site" description="Proton acceptor; via carboxylate" evidence="4">
    <location>
        <position position="428"/>
    </location>
</feature>
<evidence type="ECO:0000259" key="5">
    <source>
        <dbReference type="PROSITE" id="PS51186"/>
    </source>
</evidence>
<evidence type="ECO:0000256" key="4">
    <source>
        <dbReference type="HAMAP-Rule" id="MF_01812"/>
    </source>
</evidence>
<feature type="domain" description="N-acetyltransferase" evidence="5">
    <location>
        <begin position="16"/>
        <end position="166"/>
    </location>
</feature>
<dbReference type="InterPro" id="IPR036527">
    <property type="entry name" value="SCP2_sterol-bd_dom_sf"/>
</dbReference>
<dbReference type="PANTHER" id="PTHR37817:SF1">
    <property type="entry name" value="N-ACETYLTRANSFERASE EIS"/>
    <property type="match status" value="1"/>
</dbReference>
<comment type="subunit">
    <text evidence="4">Homohexamer; trimer of dimers.</text>
</comment>
<reference evidence="6 7" key="1">
    <citation type="submission" date="2024-09" db="EMBL/GenBank/DDBJ databases">
        <authorList>
            <person name="Lee S.D."/>
        </authorList>
    </citation>
    <scope>NUCLEOTIDE SEQUENCE [LARGE SCALE GENOMIC DNA]</scope>
    <source>
        <strain evidence="6 7">N1-5</strain>
    </source>
</reference>
<dbReference type="EMBL" id="JBHEZZ010000012">
    <property type="protein sequence ID" value="MFC1403996.1"/>
    <property type="molecule type" value="Genomic_DNA"/>
</dbReference>
<keyword evidence="7" id="KW-1185">Reference proteome</keyword>
<dbReference type="EC" id="2.3.1.-" evidence="6"/>
<dbReference type="PROSITE" id="PS51186">
    <property type="entry name" value="GNAT"/>
    <property type="match status" value="1"/>
</dbReference>
<dbReference type="HAMAP" id="MF_01812">
    <property type="entry name" value="Eis"/>
    <property type="match status" value="1"/>
</dbReference>
<dbReference type="SUPFAM" id="SSF55729">
    <property type="entry name" value="Acyl-CoA N-acyltransferases (Nat)"/>
    <property type="match status" value="1"/>
</dbReference>
<dbReference type="Pfam" id="PF13527">
    <property type="entry name" value="Acetyltransf_9"/>
    <property type="match status" value="1"/>
</dbReference>
<evidence type="ECO:0000256" key="2">
    <source>
        <dbReference type="ARBA" id="ARBA00022679"/>
    </source>
</evidence>
<dbReference type="InterPro" id="IPR051554">
    <property type="entry name" value="Acetyltransferase_Eis"/>
</dbReference>
<protein>
    <submittedName>
        <fullName evidence="6">GNAT family N-acetyltransferase</fullName>
        <ecNumber evidence="6">2.3.1.-</ecNumber>
    </submittedName>
</protein>
<evidence type="ECO:0000256" key="3">
    <source>
        <dbReference type="ARBA" id="ARBA00023315"/>
    </source>
</evidence>
<dbReference type="RefSeq" id="WP_051725456.1">
    <property type="nucleotide sequence ID" value="NZ_JBHEZZ010000012.1"/>
</dbReference>
<feature type="binding site" evidence="4">
    <location>
        <begin position="102"/>
        <end position="107"/>
    </location>
    <ligand>
        <name>acetyl-CoA</name>
        <dbReference type="ChEBI" id="CHEBI:57288"/>
    </ligand>
</feature>
<gene>
    <name evidence="6" type="ORF">ACEZDJ_22130</name>
</gene>
<accession>A0ABV6URB3</accession>
<dbReference type="InterPro" id="IPR025559">
    <property type="entry name" value="Eis_dom"/>
</dbReference>
<keyword evidence="3 4" id="KW-0012">Acyltransferase</keyword>
<dbReference type="Pfam" id="PF13530">
    <property type="entry name" value="SCP2_2"/>
    <property type="match status" value="1"/>
</dbReference>
<organism evidence="6 7">
    <name type="scientific">Streptacidiphilus cavernicola</name>
    <dbReference type="NCBI Taxonomy" id="3342716"/>
    <lineage>
        <taxon>Bacteria</taxon>
        <taxon>Bacillati</taxon>
        <taxon>Actinomycetota</taxon>
        <taxon>Actinomycetes</taxon>
        <taxon>Kitasatosporales</taxon>
        <taxon>Streptomycetaceae</taxon>
        <taxon>Streptacidiphilus</taxon>
    </lineage>
</organism>
<sequence length="428" mass="46684">MATTLTTRGQTDSDGIEIRVVQEGDLAEWGRALSSGFMEAKGDGSPDFIREQFVPGRSLGAFDGARCVGTFRSTVRELTVPGGASLTTDAITNVTVSQTHRRRGLLTRMMTRDLATAAERGDSLAILVAAEYRIYGRFGFGPATQHKGVTVHSRLAGGVRVPASAEGGSFELQTMEEYRKNGPELHERFRRTQPGAIDRKAINWRLRSGDLQNPDKSWKEPLVVIYRDPSGRPAGLLAYTVTDEWPNMITRSALKVRDHFAVDRAAAAALWRYALQVDWIERVEIPNIAPDDPLPLLLDDPRACVDGGDSSSDFVWLRILDAPTAFAARSYAAAGRVVLQVTDRLGYVDGRWALEAAADGTGRCTRADDGEQADLALDVRELGTLYTGNDSTARLHAAGLVDELRPGGAARADALLRVDFRPWCPDGF</sequence>
<evidence type="ECO:0000256" key="1">
    <source>
        <dbReference type="ARBA" id="ARBA00009213"/>
    </source>
</evidence>
<dbReference type="InterPro" id="IPR041380">
    <property type="entry name" value="Acetyltransf_17"/>
</dbReference>
<dbReference type="GO" id="GO:0016746">
    <property type="term" value="F:acyltransferase activity"/>
    <property type="evidence" value="ECO:0007669"/>
    <property type="project" value="UniProtKB-KW"/>
</dbReference>
<dbReference type="SUPFAM" id="SSF55718">
    <property type="entry name" value="SCP-like"/>
    <property type="match status" value="1"/>
</dbReference>
<dbReference type="Gene3D" id="3.40.630.30">
    <property type="match status" value="2"/>
</dbReference>
<dbReference type="PANTHER" id="PTHR37817">
    <property type="entry name" value="N-ACETYLTRANSFERASE EIS"/>
    <property type="match status" value="1"/>
</dbReference>
<dbReference type="NCBIfam" id="NF002367">
    <property type="entry name" value="PRK01346.1-4"/>
    <property type="match status" value="1"/>
</dbReference>
<dbReference type="InterPro" id="IPR000182">
    <property type="entry name" value="GNAT_dom"/>
</dbReference>
<comment type="caution">
    <text evidence="6">The sequence shown here is derived from an EMBL/GenBank/DDBJ whole genome shotgun (WGS) entry which is preliminary data.</text>
</comment>